<dbReference type="Proteomes" id="UP001280121">
    <property type="component" value="Unassembled WGS sequence"/>
</dbReference>
<dbReference type="AlphaFoldDB" id="A0AAD9TMC2"/>
<dbReference type="Pfam" id="PF02678">
    <property type="entry name" value="Pirin"/>
    <property type="match status" value="1"/>
</dbReference>
<evidence type="ECO:0000313" key="4">
    <source>
        <dbReference type="EMBL" id="KAK2638140.1"/>
    </source>
</evidence>
<comment type="similarity">
    <text evidence="1 2">Belongs to the pirin family.</text>
</comment>
<dbReference type="Gene3D" id="2.60.120.10">
    <property type="entry name" value="Jelly Rolls"/>
    <property type="match status" value="1"/>
</dbReference>
<keyword evidence="5" id="KW-1185">Reference proteome</keyword>
<dbReference type="InterPro" id="IPR012093">
    <property type="entry name" value="Pirin"/>
</dbReference>
<evidence type="ECO:0000313" key="5">
    <source>
        <dbReference type="Proteomes" id="UP001280121"/>
    </source>
</evidence>
<protein>
    <recommendedName>
        <fullName evidence="3">Pirin N-terminal domain-containing protein</fullName>
    </recommendedName>
</protein>
<dbReference type="InterPro" id="IPR014710">
    <property type="entry name" value="RmlC-like_jellyroll"/>
</dbReference>
<dbReference type="InterPro" id="IPR011051">
    <property type="entry name" value="RmlC_Cupin_sf"/>
</dbReference>
<name>A0AAD9TMC2_9ROSI</name>
<proteinExistence type="inferred from homology"/>
<organism evidence="4 5">
    <name type="scientific">Dipteronia dyeriana</name>
    <dbReference type="NCBI Taxonomy" id="168575"/>
    <lineage>
        <taxon>Eukaryota</taxon>
        <taxon>Viridiplantae</taxon>
        <taxon>Streptophyta</taxon>
        <taxon>Embryophyta</taxon>
        <taxon>Tracheophyta</taxon>
        <taxon>Spermatophyta</taxon>
        <taxon>Magnoliopsida</taxon>
        <taxon>eudicotyledons</taxon>
        <taxon>Gunneridae</taxon>
        <taxon>Pentapetalae</taxon>
        <taxon>rosids</taxon>
        <taxon>malvids</taxon>
        <taxon>Sapindales</taxon>
        <taxon>Sapindaceae</taxon>
        <taxon>Hippocastanoideae</taxon>
        <taxon>Acereae</taxon>
        <taxon>Dipteronia</taxon>
    </lineage>
</organism>
<dbReference type="PANTHER" id="PTHR13903:SF8">
    <property type="entry name" value="PIRIN"/>
    <property type="match status" value="1"/>
</dbReference>
<sequence>MLDDFSGSPPAGFPDHPHRGFETVTYMLQEVYHQDFAGHKGIIHIGDVQWMTAGRAIIHSEMPTGDGPQKGL</sequence>
<dbReference type="InterPro" id="IPR003829">
    <property type="entry name" value="Pirin_N_dom"/>
</dbReference>
<gene>
    <name evidence="4" type="ORF">Ddye_025935</name>
</gene>
<dbReference type="EMBL" id="JANJYI010000008">
    <property type="protein sequence ID" value="KAK2638140.1"/>
    <property type="molecule type" value="Genomic_DNA"/>
</dbReference>
<dbReference type="SUPFAM" id="SSF51182">
    <property type="entry name" value="RmlC-like cupins"/>
    <property type="match status" value="1"/>
</dbReference>
<reference evidence="4" key="1">
    <citation type="journal article" date="2023" name="Plant J.">
        <title>Genome sequences and population genomics provide insights into the demographic history, inbreeding, and mutation load of two 'living fossil' tree species of Dipteronia.</title>
        <authorList>
            <person name="Feng Y."/>
            <person name="Comes H.P."/>
            <person name="Chen J."/>
            <person name="Zhu S."/>
            <person name="Lu R."/>
            <person name="Zhang X."/>
            <person name="Li P."/>
            <person name="Qiu J."/>
            <person name="Olsen K.M."/>
            <person name="Qiu Y."/>
        </authorList>
    </citation>
    <scope>NUCLEOTIDE SEQUENCE</scope>
    <source>
        <strain evidence="4">KIB01</strain>
    </source>
</reference>
<accession>A0AAD9TMC2</accession>
<evidence type="ECO:0000259" key="3">
    <source>
        <dbReference type="Pfam" id="PF02678"/>
    </source>
</evidence>
<dbReference type="PANTHER" id="PTHR13903">
    <property type="entry name" value="PIRIN-RELATED"/>
    <property type="match status" value="1"/>
</dbReference>
<evidence type="ECO:0000256" key="2">
    <source>
        <dbReference type="RuleBase" id="RU003457"/>
    </source>
</evidence>
<evidence type="ECO:0000256" key="1">
    <source>
        <dbReference type="ARBA" id="ARBA00008416"/>
    </source>
</evidence>
<feature type="domain" description="Pirin N-terminal" evidence="3">
    <location>
        <begin position="11"/>
        <end position="66"/>
    </location>
</feature>
<comment type="caution">
    <text evidence="4">The sequence shown here is derived from an EMBL/GenBank/DDBJ whole genome shotgun (WGS) entry which is preliminary data.</text>
</comment>